<dbReference type="InterPro" id="IPR005662">
    <property type="entry name" value="GTPase_Era-like"/>
</dbReference>
<dbReference type="RefSeq" id="WP_331210153.1">
    <property type="nucleotide sequence ID" value="NZ_JAZGQL010000020.1"/>
</dbReference>
<reference evidence="3 4" key="1">
    <citation type="submission" date="2024-01" db="EMBL/GenBank/DDBJ databases">
        <title>Genome insights into Plantactinospora veratri sp. nov.</title>
        <authorList>
            <person name="Wang L."/>
        </authorList>
    </citation>
    <scope>NUCLEOTIDE SEQUENCE [LARGE SCALE GENOMIC DNA]</scope>
    <source>
        <strain evidence="3 4">NEAU-FHS4</strain>
    </source>
</reference>
<keyword evidence="1" id="KW-1133">Transmembrane helix</keyword>
<feature type="transmembrane region" description="Helical" evidence="1">
    <location>
        <begin position="498"/>
        <end position="519"/>
    </location>
</feature>
<proteinExistence type="predicted"/>
<keyword evidence="4" id="KW-1185">Reference proteome</keyword>
<sequence length="572" mass="61847">MTDILGRVRDAFRPDQRADPDRLVERLHAVNRFLGAVDGHLPDERLVAAHTLIERAGTRLALSLNHTVVALAGATGSGKSSLFNSLARFEMSPVGVRRPTTGVTHACVWGPLDDATRLLDWVGVLPRHRFVRESALDGADEAALHGLVLLDLPDFDSVEWSHRSEVDRLLGLVDLVVWVVDPQKYADKVLHRSYLREFHRHRDVTVVVLNQADRLAPDELPRVQADLRRLVDADQLDGVPVLATSALTDAGTAPLRAVLEQAVAQRQAALRRLSGDVDTVVEGLAELVDSGRADEDVDRPTIRRLIDALAGAAGVPAVAEATEQAYRHRAVAATGWPLARGLRRLRPDPLRRLHLTETPAEPERVPEPGGLLGLDRPPVAATSVPEPTAAQRSAVGLAVRAVADRAGATLPGPWPAAVTAAARSRLADLPDALDRAVATTDLGMDRRPVWWRLVNAVQWLVTVAAAIGLGWLLLGYAVRALGLPELDYPMVGTVPLPTVALLGGLLCGALLSLLVKPVIRWAARRARWRAEGRMHDAVAEAARGYVVAPVREVLRAYAEARSALGVASARRR</sequence>
<feature type="transmembrane region" description="Helical" evidence="1">
    <location>
        <begin position="456"/>
        <end position="478"/>
    </location>
</feature>
<accession>A0ABU7SIW0</accession>
<name>A0ABU7SIW0_9ACTN</name>
<dbReference type="Pfam" id="PF01926">
    <property type="entry name" value="MMR_HSR1"/>
    <property type="match status" value="1"/>
</dbReference>
<protein>
    <submittedName>
        <fullName evidence="3">GTPase</fullName>
    </submittedName>
</protein>
<comment type="caution">
    <text evidence="3">The sequence shown here is derived from an EMBL/GenBank/DDBJ whole genome shotgun (WGS) entry which is preliminary data.</text>
</comment>
<dbReference type="InterPro" id="IPR006073">
    <property type="entry name" value="GTP-bd"/>
</dbReference>
<dbReference type="Gene3D" id="3.40.50.300">
    <property type="entry name" value="P-loop containing nucleotide triphosphate hydrolases"/>
    <property type="match status" value="1"/>
</dbReference>
<organism evidence="3 4">
    <name type="scientific">Plantactinospora veratri</name>
    <dbReference type="NCBI Taxonomy" id="1436122"/>
    <lineage>
        <taxon>Bacteria</taxon>
        <taxon>Bacillati</taxon>
        <taxon>Actinomycetota</taxon>
        <taxon>Actinomycetes</taxon>
        <taxon>Micromonosporales</taxon>
        <taxon>Micromonosporaceae</taxon>
        <taxon>Plantactinospora</taxon>
    </lineage>
</organism>
<evidence type="ECO:0000259" key="2">
    <source>
        <dbReference type="Pfam" id="PF01926"/>
    </source>
</evidence>
<dbReference type="SUPFAM" id="SSF52540">
    <property type="entry name" value="P-loop containing nucleoside triphosphate hydrolases"/>
    <property type="match status" value="1"/>
</dbReference>
<keyword evidence="1" id="KW-0812">Transmembrane</keyword>
<dbReference type="PANTHER" id="PTHR42698:SF1">
    <property type="entry name" value="GTPASE ERA, MITOCHONDRIAL"/>
    <property type="match status" value="1"/>
</dbReference>
<dbReference type="EMBL" id="JAZGQL010000020">
    <property type="protein sequence ID" value="MEE6309908.1"/>
    <property type="molecule type" value="Genomic_DNA"/>
</dbReference>
<dbReference type="Proteomes" id="UP001339911">
    <property type="component" value="Unassembled WGS sequence"/>
</dbReference>
<evidence type="ECO:0000313" key="3">
    <source>
        <dbReference type="EMBL" id="MEE6309908.1"/>
    </source>
</evidence>
<evidence type="ECO:0000313" key="4">
    <source>
        <dbReference type="Proteomes" id="UP001339911"/>
    </source>
</evidence>
<gene>
    <name evidence="3" type="ORF">V1634_24025</name>
</gene>
<dbReference type="InterPro" id="IPR027417">
    <property type="entry name" value="P-loop_NTPase"/>
</dbReference>
<evidence type="ECO:0000256" key="1">
    <source>
        <dbReference type="SAM" id="Phobius"/>
    </source>
</evidence>
<keyword evidence="1" id="KW-0472">Membrane</keyword>
<feature type="domain" description="G" evidence="2">
    <location>
        <begin position="69"/>
        <end position="210"/>
    </location>
</feature>
<dbReference type="PANTHER" id="PTHR42698">
    <property type="entry name" value="GTPASE ERA"/>
    <property type="match status" value="1"/>
</dbReference>